<dbReference type="Proteomes" id="UP000608579">
    <property type="component" value="Unassembled WGS sequence"/>
</dbReference>
<name>A0A832ZWJ8_CALS0</name>
<evidence type="ECO:0000313" key="7">
    <source>
        <dbReference type="Proteomes" id="UP000608579"/>
    </source>
</evidence>
<dbReference type="AlphaFoldDB" id="A0A832ZWJ8"/>
<dbReference type="InterPro" id="IPR024674">
    <property type="entry name" value="HpaB/PvcC/4-BUDH_N"/>
</dbReference>
<dbReference type="GO" id="GO:0016627">
    <property type="term" value="F:oxidoreductase activity, acting on the CH-CH group of donors"/>
    <property type="evidence" value="ECO:0007669"/>
    <property type="project" value="InterPro"/>
</dbReference>
<dbReference type="PIRSF" id="PIRSF000331">
    <property type="entry name" value="HpaA_HpaB"/>
    <property type="match status" value="1"/>
</dbReference>
<evidence type="ECO:0000256" key="1">
    <source>
        <dbReference type="ARBA" id="ARBA00022630"/>
    </source>
</evidence>
<accession>A0A832ZWJ8</accession>
<evidence type="ECO:0000259" key="4">
    <source>
        <dbReference type="Pfam" id="PF03241"/>
    </source>
</evidence>
<evidence type="ECO:0000259" key="5">
    <source>
        <dbReference type="Pfam" id="PF11794"/>
    </source>
</evidence>
<dbReference type="InterPro" id="IPR036250">
    <property type="entry name" value="AcylCo_DH-like_C"/>
</dbReference>
<dbReference type="EMBL" id="DQVM01000122">
    <property type="protein sequence ID" value="HIQ30190.1"/>
    <property type="molecule type" value="Genomic_DNA"/>
</dbReference>
<keyword evidence="2" id="KW-0274">FAD</keyword>
<dbReference type="InterPro" id="IPR024719">
    <property type="entry name" value="HpaB/PvcC/4-BUDH_C"/>
</dbReference>
<reference evidence="6" key="1">
    <citation type="journal article" date="2020" name="ISME J.">
        <title>Gammaproteobacteria mediating utilization of methyl-, sulfur- and petroleum organic compounds in deep ocean hydrothermal plumes.</title>
        <authorList>
            <person name="Zhou Z."/>
            <person name="Liu Y."/>
            <person name="Pan J."/>
            <person name="Cron B.R."/>
            <person name="Toner B.M."/>
            <person name="Anantharaman K."/>
            <person name="Breier J.A."/>
            <person name="Dick G.J."/>
            <person name="Li M."/>
        </authorList>
    </citation>
    <scope>NUCLEOTIDE SEQUENCE</scope>
    <source>
        <strain evidence="6">SZUA-1515</strain>
    </source>
</reference>
<feature type="domain" description="HpaB/PvcC/4-BUDH N-terminal" evidence="5">
    <location>
        <begin position="5"/>
        <end position="271"/>
    </location>
</feature>
<evidence type="ECO:0000256" key="3">
    <source>
        <dbReference type="ARBA" id="ARBA00023002"/>
    </source>
</evidence>
<dbReference type="InterPro" id="IPR004925">
    <property type="entry name" value="HpaB/PvcC/4-BUDH"/>
</dbReference>
<dbReference type="SUPFAM" id="SSF47203">
    <property type="entry name" value="Acyl-CoA dehydrogenase C-terminal domain-like"/>
    <property type="match status" value="1"/>
</dbReference>
<dbReference type="InterPro" id="IPR009100">
    <property type="entry name" value="AcylCoA_DH/oxidase_NM_dom_sf"/>
</dbReference>
<dbReference type="SUPFAM" id="SSF56645">
    <property type="entry name" value="Acyl-CoA dehydrogenase NM domain-like"/>
    <property type="match status" value="1"/>
</dbReference>
<organism evidence="6 7">
    <name type="scientific">Caldiarchaeum subterraneum</name>
    <dbReference type="NCBI Taxonomy" id="311458"/>
    <lineage>
        <taxon>Archaea</taxon>
        <taxon>Nitrososphaerota</taxon>
        <taxon>Candidatus Caldarchaeales</taxon>
        <taxon>Candidatus Caldarchaeaceae</taxon>
        <taxon>Candidatus Caldarchaeum</taxon>
    </lineage>
</organism>
<dbReference type="Pfam" id="PF03241">
    <property type="entry name" value="HpaB"/>
    <property type="match status" value="1"/>
</dbReference>
<dbReference type="Gene3D" id="1.10.3140.10">
    <property type="entry name" value="4-hydroxybutyryl-coa dehydratase, domain 1"/>
    <property type="match status" value="1"/>
</dbReference>
<feature type="domain" description="HpaB/PvcC/4-BUDH C-terminal" evidence="4">
    <location>
        <begin position="290"/>
        <end position="481"/>
    </location>
</feature>
<gene>
    <name evidence="6" type="ORF">EYH45_06470</name>
</gene>
<dbReference type="InterPro" id="IPR046373">
    <property type="entry name" value="Acyl-CoA_Oxase/DH_mid-dom_sf"/>
</dbReference>
<dbReference type="PANTHER" id="PTHR36117">
    <property type="entry name" value="4-HYDROXYPHENYLACETATE 3-MONOOXYGENASE-RELATED"/>
    <property type="match status" value="1"/>
</dbReference>
<dbReference type="Gene3D" id="1.20.140.10">
    <property type="entry name" value="Butyryl-CoA Dehydrogenase, subunit A, domain 3"/>
    <property type="match status" value="1"/>
</dbReference>
<keyword evidence="1" id="KW-0285">Flavoprotein</keyword>
<dbReference type="Pfam" id="PF11794">
    <property type="entry name" value="HpaB_N"/>
    <property type="match status" value="1"/>
</dbReference>
<evidence type="ECO:0000313" key="6">
    <source>
        <dbReference type="EMBL" id="HIQ30190.1"/>
    </source>
</evidence>
<dbReference type="Gene3D" id="2.40.110.10">
    <property type="entry name" value="Butyryl-CoA Dehydrogenase, subunit A, domain 2"/>
    <property type="match status" value="1"/>
</dbReference>
<proteinExistence type="predicted"/>
<evidence type="ECO:0000256" key="2">
    <source>
        <dbReference type="ARBA" id="ARBA00022827"/>
    </source>
</evidence>
<protein>
    <submittedName>
        <fullName evidence="6">4-hydroxyphenylacetate 3-hydroxylase</fullName>
    </submittedName>
</protein>
<sequence>MARRGEDYIESLRQRQPTVYYDGRRVDDVLNHPAFKIPIQTLARIYDLQHDPRYRDRLTIPHNGDRMNITYMIPRSKEDLRRIREALNIIYDNLLGFFGRCYDYLNMWVAIFAAHAWDFFGDRDKRFGENALGIYERCSGNDTFLTHAIVAPMVDRSRKASELIDPYIQAAIVEKNSRGVLVRGAAMVSTAAPYSEEIIYFPNLLRDPHPRYALAFVCPSNLDGIKFIARRSFRPREGYGEFEYPISSRFEESDAFVIFDNALIPWEDVLICEDVDKIIPMMWGGVYMKAWFNYHFNIQYYSRLKFLTGLAFLITQAIGTEKFINVQEKLGELLIYLNLTRASIIAAEDEGEKLPNGLYRPNPEIAVSASHFNMKALPRAFEIIKLLSGGALVSLPSSIRDLENPEIRRYIDKYLVGSGVSAVERIKLFNLAWDVVSSEMGQRYELYDRFSRGDPTVMWSRMPMQFNEQKEECIRLVKELLDSIPNPKA</sequence>
<keyword evidence="3" id="KW-0560">Oxidoreductase</keyword>
<comment type="caution">
    <text evidence="6">The sequence shown here is derived from an EMBL/GenBank/DDBJ whole genome shotgun (WGS) entry which is preliminary data.</text>
</comment>
<dbReference type="PANTHER" id="PTHR36117:SF3">
    <property type="entry name" value="4-HYDROXYPHENYLACETATE 3-MONOOXYGENASE-RELATED"/>
    <property type="match status" value="1"/>
</dbReference>